<gene>
    <name evidence="5" type="ORF">J4215_01795</name>
</gene>
<dbReference type="PANTHER" id="PTHR43030:SF1">
    <property type="entry name" value="PHOSPHOENOLPYRUVATE SYNTHASE"/>
    <property type="match status" value="1"/>
</dbReference>
<dbReference type="Gene3D" id="3.50.30.10">
    <property type="entry name" value="Phosphohistidine domain"/>
    <property type="match status" value="1"/>
</dbReference>
<evidence type="ECO:0000313" key="5">
    <source>
        <dbReference type="EMBL" id="MBS3061295.1"/>
    </source>
</evidence>
<evidence type="ECO:0000256" key="1">
    <source>
        <dbReference type="ARBA" id="ARBA00007837"/>
    </source>
</evidence>
<comment type="similarity">
    <text evidence="1">Belongs to the PEP-utilizing enzyme family.</text>
</comment>
<proteinExistence type="inferred from homology"/>
<reference evidence="5" key="2">
    <citation type="submission" date="2021-05" db="EMBL/GenBank/DDBJ databases">
        <title>Protein family content uncovers lineage relationships and bacterial pathway maintenance mechanisms in DPANN archaea.</title>
        <authorList>
            <person name="Castelle C.J."/>
            <person name="Meheust R."/>
            <person name="Jaffe A.L."/>
            <person name="Seitz K."/>
            <person name="Gong X."/>
            <person name="Baker B.J."/>
            <person name="Banfield J.F."/>
        </authorList>
    </citation>
    <scope>NUCLEOTIDE SEQUENCE</scope>
    <source>
        <strain evidence="5">RIFCSPLOWO2_01_FULL_AR10_48_17</strain>
    </source>
</reference>
<dbReference type="PROSITE" id="PS00370">
    <property type="entry name" value="PEP_ENZYMES_PHOS_SITE"/>
    <property type="match status" value="1"/>
</dbReference>
<comment type="caution">
    <text evidence="5">The sequence shown here is derived from an EMBL/GenBank/DDBJ whole genome shotgun (WGS) entry which is preliminary data.</text>
</comment>
<evidence type="ECO:0000256" key="2">
    <source>
        <dbReference type="ARBA" id="ARBA00022741"/>
    </source>
</evidence>
<keyword evidence="3" id="KW-0067">ATP-binding</keyword>
<feature type="domain" description="PEP-utilising enzyme mobile" evidence="4">
    <location>
        <begin position="284"/>
        <end position="354"/>
    </location>
</feature>
<dbReference type="Proteomes" id="UP000675968">
    <property type="component" value="Unassembled WGS sequence"/>
</dbReference>
<dbReference type="InterPro" id="IPR006319">
    <property type="entry name" value="PEP_synth"/>
</dbReference>
<dbReference type="EMBL" id="JAGVWC010000008">
    <property type="protein sequence ID" value="MBS3061295.1"/>
    <property type="molecule type" value="Genomic_DNA"/>
</dbReference>
<evidence type="ECO:0000256" key="3">
    <source>
        <dbReference type="ARBA" id="ARBA00022840"/>
    </source>
</evidence>
<dbReference type="PANTHER" id="PTHR43030">
    <property type="entry name" value="PHOSPHOENOLPYRUVATE SYNTHASE"/>
    <property type="match status" value="1"/>
</dbReference>
<organism evidence="5 6">
    <name type="scientific">Candidatus Iainarchaeum sp</name>
    <dbReference type="NCBI Taxonomy" id="3101447"/>
    <lineage>
        <taxon>Archaea</taxon>
        <taxon>Candidatus Iainarchaeota</taxon>
        <taxon>Candidatus Iainarchaeia</taxon>
        <taxon>Candidatus Iainarchaeales</taxon>
        <taxon>Candidatus Iainarchaeaceae</taxon>
        <taxon>Candidatus Iainarchaeum</taxon>
    </lineage>
</organism>
<evidence type="ECO:0000259" key="4">
    <source>
        <dbReference type="Pfam" id="PF00391"/>
    </source>
</evidence>
<dbReference type="InterPro" id="IPR036637">
    <property type="entry name" value="Phosphohistidine_dom_sf"/>
</dbReference>
<accession>A0A8T4LD96</accession>
<dbReference type="Pfam" id="PF00391">
    <property type="entry name" value="PEP-utilizers"/>
    <property type="match status" value="1"/>
</dbReference>
<dbReference type="SUPFAM" id="SSF52009">
    <property type="entry name" value="Phosphohistidine domain"/>
    <property type="match status" value="1"/>
</dbReference>
<dbReference type="AlphaFoldDB" id="A0A8T4LD96"/>
<sequence length="364" mass="41596">MIQKKVGEQKLGGSFTEYFSALTAPVHLSFINDVEIEILQVAQKVQKKPGLKRAFLREDPDEISRELKKNPSIQHAIQSLQDKFFWSKNNYVHDNRLDTAHFIREIQEILRQHTDILGHIEKIKNTPIQNRKEKEKLFKKLEIDGTLKALIRLNEDFTYWQDERKKATYWGTHYLGVLLEEIGKRTGYTVDEIKYFTPSEVHHVFEKKDWHAELAARKKGCVIHWDETRFEVLSGAKYQKFKKDFRGHTDYAHLTELKGLTACLGKVQGTVKRVLSATEVGKVEKGDILVAVMTRPDYIVAMKKAAAIVTNEGGITSHAAIVSRELKIPCVIGTKIATNALHDGDLIEVDADNGIIRILKRASQ</sequence>
<reference evidence="5" key="1">
    <citation type="submission" date="2021-03" db="EMBL/GenBank/DDBJ databases">
        <authorList>
            <person name="Jaffe A."/>
        </authorList>
    </citation>
    <scope>NUCLEOTIDE SEQUENCE</scope>
    <source>
        <strain evidence="5">RIFCSPLOWO2_01_FULL_AR10_48_17</strain>
    </source>
</reference>
<name>A0A8T4LD96_9ARCH</name>
<dbReference type="InterPro" id="IPR018274">
    <property type="entry name" value="PEP_util_AS"/>
</dbReference>
<protein>
    <recommendedName>
        <fullName evidence="4">PEP-utilising enzyme mobile domain-containing protein</fullName>
    </recommendedName>
</protein>
<keyword evidence="2" id="KW-0547">Nucleotide-binding</keyword>
<dbReference type="InterPro" id="IPR008279">
    <property type="entry name" value="PEP-util_enz_mobile_dom"/>
</dbReference>
<dbReference type="GO" id="GO:0008986">
    <property type="term" value="F:pyruvate, water dikinase activity"/>
    <property type="evidence" value="ECO:0007669"/>
    <property type="project" value="InterPro"/>
</dbReference>
<evidence type="ECO:0000313" key="6">
    <source>
        <dbReference type="Proteomes" id="UP000675968"/>
    </source>
</evidence>
<dbReference type="GO" id="GO:0005524">
    <property type="term" value="F:ATP binding"/>
    <property type="evidence" value="ECO:0007669"/>
    <property type="project" value="UniProtKB-KW"/>
</dbReference>